<evidence type="ECO:0000256" key="1">
    <source>
        <dbReference type="ARBA" id="ARBA00022617"/>
    </source>
</evidence>
<reference evidence="6 7" key="1">
    <citation type="journal article" date="2020" name="Syst. Appl. Microbiol.">
        <title>Alienimonas chondri sp. nov., a novel planctomycete isolated from the biofilm of the red alga Chondrus crispus.</title>
        <authorList>
            <person name="Vitorino I."/>
            <person name="Albuquerque L."/>
            <person name="Wiegand S."/>
            <person name="Kallscheuer N."/>
            <person name="da Costa M.S."/>
            <person name="Lobo-da-Cunha A."/>
            <person name="Jogler C."/>
            <person name="Lage O.M."/>
        </authorList>
    </citation>
    <scope>NUCLEOTIDE SEQUENCE [LARGE SCALE GENOMIC DNA]</scope>
    <source>
        <strain evidence="6 7">LzC2</strain>
    </source>
</reference>
<organism evidence="6 7">
    <name type="scientific">Alienimonas chondri</name>
    <dbReference type="NCBI Taxonomy" id="2681879"/>
    <lineage>
        <taxon>Bacteria</taxon>
        <taxon>Pseudomonadati</taxon>
        <taxon>Planctomycetota</taxon>
        <taxon>Planctomycetia</taxon>
        <taxon>Planctomycetales</taxon>
        <taxon>Planctomycetaceae</taxon>
        <taxon>Alienimonas</taxon>
    </lineage>
</organism>
<keyword evidence="1 4" id="KW-0349">Heme</keyword>
<dbReference type="InterPro" id="IPR013428">
    <property type="entry name" value="Membrane-bound_put_N"/>
</dbReference>
<dbReference type="SUPFAM" id="SSF50952">
    <property type="entry name" value="Soluble quinoprotein glucose dehydrogenase"/>
    <property type="match status" value="1"/>
</dbReference>
<dbReference type="Pfam" id="PF23500">
    <property type="entry name" value="DUF7133"/>
    <property type="match status" value="1"/>
</dbReference>
<dbReference type="InterPro" id="IPR055557">
    <property type="entry name" value="DUF7133"/>
</dbReference>
<keyword evidence="3 4" id="KW-0408">Iron</keyword>
<dbReference type="InterPro" id="IPR036909">
    <property type="entry name" value="Cyt_c-like_dom_sf"/>
</dbReference>
<dbReference type="InterPro" id="IPR016024">
    <property type="entry name" value="ARM-type_fold"/>
</dbReference>
<dbReference type="InterPro" id="IPR009056">
    <property type="entry name" value="Cyt_c-like_dom"/>
</dbReference>
<evidence type="ECO:0000259" key="5">
    <source>
        <dbReference type="PROSITE" id="PS51007"/>
    </source>
</evidence>
<dbReference type="InterPro" id="IPR013427">
    <property type="entry name" value="Haem-bd_dom_put"/>
</dbReference>
<dbReference type="SUPFAM" id="SSF46626">
    <property type="entry name" value="Cytochrome c"/>
    <property type="match status" value="1"/>
</dbReference>
<sequence length="1188" mass="127438">MAAVVLHALRLPERLADEHPAAVLALPALSIADGPDNPAEQSYAPAIAEASDEPQNSLAGFKLPEGVTGSVWAAEPLLANPVAIDVDHRGRVFVCETFRQSKGVEDNRGHMDWLRDDLAANTVEDRAEYMKRFFPDWQERFASERDRIRLVTDSNGDGKADGSTVFADGFGDLLDGTGAGVLARPNGDVYYTCIPDLYKLRDDDGDGVADEVDSLSTGYGVRMAFRGHDMHGLTMGPDGRIYWSLGDRGYHVVTPEGETLSLPSAGAVFRSELDGTGLEVFAYGLRNPQELAFDDAGNLFTWDNNSDSGDKARWVHVIQGSDSGWRMYFQYLPDRGPWNREMMWIPRDTPATEKFGATGVPPETAAAAVQPGHVLPPLANNGDGPSGLTYDPGVGLPPELRGHFFACDFRGTPGNSGIRHWTNERDGATFKPVDQGQYIWGVLATDAAFAPDGSLYVSDWVTGWTGVGKGRVYRFAQDDYLAEESAELLAAGFDGLDEYRLAELLNHADRRVRAEAQYELANQNAVDALLTVAEDATADPFARRHAVWGYGQCVRTHGADPAPLATLSGDSDPVIRWWALRLLGETAPGKFVPQFLDGLQDDDARVVREAALAAPLNNAAAAGWLREVIAQRGDDPALFHAATVGLSRAAGVYDFAPMMSTSYFSRPGLTEDEVLAQNARLHRAAAVALRRTGNWDALSKAFVSGMEVWNHRDTVVLELARAIADEPAPAEAAPALEALAAISDLGDDPQRDPLARRVMSANLLLGGQKHAARVVALAADPSFPAHLRVEAMEDLTMWDAPDRLDRVTGRLRSAAEWAAVSEANQIVAEGDREGEIARDAAFLPALLTANVAQLLNGPAKVREAAVALLSKYKIEASLDSMRVLAVDETQSVEVRVAAVKAVDALTDDAALAASVARSALQSDSPALRAAARTVLVKRDPDSAVETLSDALETGAPLERQAAVTALAGLGSNEADAVIKVWLEKLMAGESPPEITLELLEAASTRKDGALGEYLAMYEENRGPDKLDQWTETLTGGDAAVGKEIFFGRSAASCRRCHIAEGEGGEVGPALDGIALKRDRKYLLESIIVPSAKIAEGFATAVVLTEDGQVQTGVLKSETDEAITLVLPTGETVVIPAETILDRADGPSAMPADIPDALSKRDMRDLVEYLASLKTLPEDGHGEGRAEGE</sequence>
<keyword evidence="2 4" id="KW-0479">Metal-binding</keyword>
<dbReference type="Proteomes" id="UP000609651">
    <property type="component" value="Unassembled WGS sequence"/>
</dbReference>
<dbReference type="PROSITE" id="PS51007">
    <property type="entry name" value="CYTC"/>
    <property type="match status" value="1"/>
</dbReference>
<dbReference type="EMBL" id="WTPX01000186">
    <property type="protein sequence ID" value="NNJ27702.1"/>
    <property type="molecule type" value="Genomic_DNA"/>
</dbReference>
<name>A0ABX1VHV9_9PLAN</name>
<dbReference type="InterPro" id="IPR011041">
    <property type="entry name" value="Quinoprot_gluc/sorb_DH_b-prop"/>
</dbReference>
<evidence type="ECO:0000256" key="4">
    <source>
        <dbReference type="PROSITE-ProRule" id="PRU00433"/>
    </source>
</evidence>
<dbReference type="Gene3D" id="1.25.10.10">
    <property type="entry name" value="Leucine-rich Repeat Variant"/>
    <property type="match status" value="2"/>
</dbReference>
<feature type="domain" description="Cytochrome c" evidence="5">
    <location>
        <begin position="1036"/>
        <end position="1173"/>
    </location>
</feature>
<evidence type="ECO:0000313" key="7">
    <source>
        <dbReference type="Proteomes" id="UP000609651"/>
    </source>
</evidence>
<dbReference type="InterPro" id="IPR011042">
    <property type="entry name" value="6-blade_b-propeller_TolB-like"/>
</dbReference>
<proteinExistence type="predicted"/>
<dbReference type="Gene3D" id="2.120.10.30">
    <property type="entry name" value="TolB, C-terminal domain"/>
    <property type="match status" value="1"/>
</dbReference>
<dbReference type="PANTHER" id="PTHR33546:SF1">
    <property type="entry name" value="LARGE, MULTIFUNCTIONAL SECRETED PROTEIN"/>
    <property type="match status" value="1"/>
</dbReference>
<dbReference type="NCBIfam" id="TIGR02603">
    <property type="entry name" value="CxxCH_TIGR02603"/>
    <property type="match status" value="1"/>
</dbReference>
<comment type="caution">
    <text evidence="6">The sequence shown here is derived from an EMBL/GenBank/DDBJ whole genome shotgun (WGS) entry which is preliminary data.</text>
</comment>
<dbReference type="InterPro" id="IPR011989">
    <property type="entry name" value="ARM-like"/>
</dbReference>
<dbReference type="Gene3D" id="1.10.760.10">
    <property type="entry name" value="Cytochrome c-like domain"/>
    <property type="match status" value="1"/>
</dbReference>
<evidence type="ECO:0000256" key="3">
    <source>
        <dbReference type="ARBA" id="ARBA00023004"/>
    </source>
</evidence>
<dbReference type="PANTHER" id="PTHR33546">
    <property type="entry name" value="LARGE, MULTIFUNCTIONAL SECRETED PROTEIN-RELATED"/>
    <property type="match status" value="1"/>
</dbReference>
<gene>
    <name evidence="6" type="ORF">LzC2_38100</name>
</gene>
<dbReference type="SUPFAM" id="SSF48371">
    <property type="entry name" value="ARM repeat"/>
    <property type="match status" value="1"/>
</dbReference>
<keyword evidence="7" id="KW-1185">Reference proteome</keyword>
<dbReference type="NCBIfam" id="TIGR02604">
    <property type="entry name" value="Piru_Ver_Nterm"/>
    <property type="match status" value="1"/>
</dbReference>
<evidence type="ECO:0000256" key="2">
    <source>
        <dbReference type="ARBA" id="ARBA00022723"/>
    </source>
</evidence>
<protein>
    <recommendedName>
        <fullName evidence="5">Cytochrome c domain-containing protein</fullName>
    </recommendedName>
</protein>
<accession>A0ABX1VHV9</accession>
<evidence type="ECO:0000313" key="6">
    <source>
        <dbReference type="EMBL" id="NNJ27702.1"/>
    </source>
</evidence>